<dbReference type="OrthoDB" id="294853at2759"/>
<dbReference type="Pfam" id="PF16213">
    <property type="entry name" value="DCB"/>
    <property type="match status" value="1"/>
</dbReference>
<dbReference type="GO" id="GO:0005794">
    <property type="term" value="C:Golgi apparatus"/>
    <property type="evidence" value="ECO:0007669"/>
    <property type="project" value="UniProtKB-ARBA"/>
</dbReference>
<evidence type="ECO:0000313" key="7">
    <source>
        <dbReference type="Proteomes" id="UP001152885"/>
    </source>
</evidence>
<name>A0A9W4X999_9ASCO</name>
<feature type="domain" description="Mon2/Sec7/BIG1-like dimerisation and cyclophilin-binding" evidence="5">
    <location>
        <begin position="3"/>
        <end position="173"/>
    </location>
</feature>
<evidence type="ECO:0000256" key="1">
    <source>
        <dbReference type="ARBA" id="ARBA00022448"/>
    </source>
</evidence>
<evidence type="ECO:0000256" key="2">
    <source>
        <dbReference type="ARBA" id="ARBA00022927"/>
    </source>
</evidence>
<gene>
    <name evidence="6" type="ORF">CANVERA_P1615</name>
</gene>
<reference evidence="6" key="1">
    <citation type="submission" date="2022-12" db="EMBL/GenBank/DDBJ databases">
        <authorList>
            <person name="Brejova B."/>
        </authorList>
    </citation>
    <scope>NUCLEOTIDE SEQUENCE</scope>
</reference>
<comment type="caution">
    <text evidence="6">The sequence shown here is derived from an EMBL/GenBank/DDBJ whole genome shotgun (WGS) entry which is preliminary data.</text>
</comment>
<evidence type="ECO:0000259" key="4">
    <source>
        <dbReference type="Pfam" id="PF16206"/>
    </source>
</evidence>
<dbReference type="Proteomes" id="UP001152885">
    <property type="component" value="Unassembled WGS sequence"/>
</dbReference>
<dbReference type="InterPro" id="IPR032691">
    <property type="entry name" value="Mon2/Sec7/BIG1-like_HUS"/>
</dbReference>
<evidence type="ECO:0000259" key="5">
    <source>
        <dbReference type="Pfam" id="PF16213"/>
    </source>
</evidence>
<sequence>MSSVQSLITDYTGLQTESKRRFSEIKRSCESVIAILKKCQAIKDMDNEQQKKDLLKPLILSCRSGNAKLSIISIPIINKLIFINLISVENLSQLLQSLMEASNLSVDIQLRILQCLPSLMQNYKSEFNGDLLLDLVLIWSNLTSSNKSAVVINTGSATIQQIFTNIYDNISIEPREGSNDIRLENEETVSVDRLSYEGFLIFQDLCNILENEKPTYLKSFHMRTLSVLEIIESILHGHKQLFQNHQELSFLLKTKVIPSLLKILNSSSKNFQLISRTMRIIHVLLSDQLTTLQIESEIILSFVNHLLLDNEIDENQYWEKILVLEMFKSIFMDFSIIIQIFEEYDHNQQKKDVFKELFVILNTFLGNNPQLTNDIVRPPPKSTPNKEVLYLSKSTSSIKTSVLNHLDKFEPPIFPVTYATYLIFQILISYSEGVSNFVSNLSSDSQNIEKDVEFTNSLIESCASEVNSLYKKFIYYSMDEESFRLLIRSLQKYTHTTGLLGLSRTRDSMLMILSKSTINNVTKVQENDEPESLLKEQKKQILAFGESLVDSITSNSTQQSNEVLHTRHFNSRHVICLRALINLAISLGSTLKLSWSVIWITLQWCNSFVYGPDQFSGYHSKSQENFQIMKPEISTQEINSVESLKKKLLESIGESPESSFISLVHSLTDLSDKAFENKQDENSELSLCPYNKSYYLQTFSQICELNALRLIKEDKCWETISSYIISLSCNRKLNNNLRVYVVQIFNKTIESIANTGFNEHQSEDIIKQTSNKSLQALNQYLESLFKMGVPQELLVWNWETEIHLSILTTLHSLIDKYDTYYQHSWNKVFIILNTPFKLSQNANLKDKLQLLVEKSFDTLKLILDEFLLTLPFDQFKYLIDTLIKFCDQKFDLNISFSSVSYFWSISDALKSKIKADSKVPKVNNETEFVQYIDELNDDNYISLDIYLLYSLGKLSKDEVDRAQVRDGSIQTFFQIIESHGEILNKSWDLIYNIVLSNIFKIVPPKKDKDWLETSQLILDGFVNLYNKYVKNDETLVDKWEDLITYLNKLTELKWADLDIIVFKSLQELIKPPLIKNEQIQNSIFQHWSSFNVEYDFINVNYQDSLVQLMNCFPLIYDLSSDLLSVVKIQLIINIFYQCARYPVLQMSQNDTTKATKLQSSIINNFKIIDIDNDEIQSAVIQQLSNIIVLPFGTRSRIEEKLSKNEIIMSKFKIPTFTSISHESLEILNTKLQRLHDFTTLIKDNGVVRVMKSLIEIIENKSVGLPNKKPLWIESNDVLVYIISKLNDHHSLNDEEIWNLINQSINICFSSTEQSQEIVNIEQYNKLTTIILPQLKHRKASVEEFLSNIYLNSFFYDLNADEKSLFDVEAFKDIDIDKFTSFDYNRFFGTTEPLHIYSNRKVRQHCLLELIKFAKQESNLKEASEIYLIKRACFCLRRVLSDLKLIIGCPLPLVQLKELHIILEGFKTLTNISEVNKREFKKLNKVFIKLLPNLHKINDSNSALPQILENYANL</sequence>
<dbReference type="EMBL" id="CANTUO010000001">
    <property type="protein sequence ID" value="CAI5757098.1"/>
    <property type="molecule type" value="Genomic_DNA"/>
</dbReference>
<keyword evidence="2" id="KW-0653">Protein transport</keyword>
<feature type="domain" description="Mon2 C-terminal" evidence="4">
    <location>
        <begin position="865"/>
        <end position="998"/>
    </location>
</feature>
<dbReference type="InterPro" id="IPR032817">
    <property type="entry name" value="Mon2_C"/>
</dbReference>
<feature type="domain" description="Mon2/Sec7/BIG1-like HUS" evidence="3">
    <location>
        <begin position="196"/>
        <end position="353"/>
    </location>
</feature>
<keyword evidence="7" id="KW-1185">Reference proteome</keyword>
<dbReference type="Pfam" id="PF12783">
    <property type="entry name" value="Sec7-like_HUS"/>
    <property type="match status" value="1"/>
</dbReference>
<organism evidence="6 7">
    <name type="scientific">Candida verbasci</name>
    <dbReference type="NCBI Taxonomy" id="1227364"/>
    <lineage>
        <taxon>Eukaryota</taxon>
        <taxon>Fungi</taxon>
        <taxon>Dikarya</taxon>
        <taxon>Ascomycota</taxon>
        <taxon>Saccharomycotina</taxon>
        <taxon>Pichiomycetes</taxon>
        <taxon>Debaryomycetaceae</taxon>
        <taxon>Candida/Lodderomyces clade</taxon>
        <taxon>Candida</taxon>
    </lineage>
</organism>
<protein>
    <recommendedName>
        <fullName evidence="8">Protein MON2</fullName>
    </recommendedName>
</protein>
<evidence type="ECO:0000259" key="3">
    <source>
        <dbReference type="Pfam" id="PF12783"/>
    </source>
</evidence>
<keyword evidence="1" id="KW-0813">Transport</keyword>
<evidence type="ECO:0000313" key="6">
    <source>
        <dbReference type="EMBL" id="CAI5757098.1"/>
    </source>
</evidence>
<dbReference type="Pfam" id="PF16206">
    <property type="entry name" value="Mon2_C"/>
    <property type="match status" value="1"/>
</dbReference>
<accession>A0A9W4X999</accession>
<proteinExistence type="predicted"/>
<dbReference type="InterPro" id="IPR032629">
    <property type="entry name" value="DCB_dom"/>
</dbReference>
<dbReference type="GO" id="GO:0015031">
    <property type="term" value="P:protein transport"/>
    <property type="evidence" value="ECO:0007669"/>
    <property type="project" value="UniProtKB-KW"/>
</dbReference>
<evidence type="ECO:0008006" key="8">
    <source>
        <dbReference type="Google" id="ProtNLM"/>
    </source>
</evidence>